<evidence type="ECO:0000256" key="4">
    <source>
        <dbReference type="ARBA" id="ARBA00020295"/>
    </source>
</evidence>
<dbReference type="EMBL" id="VGLS01000193">
    <property type="protein sequence ID" value="MBM3223754.1"/>
    <property type="molecule type" value="Genomic_DNA"/>
</dbReference>
<proteinExistence type="inferred from homology"/>
<dbReference type="PANTHER" id="PTHR32438">
    <property type="entry name" value="4-ALPHA-GLUCANOTRANSFERASE DPE1, CHLOROPLASTIC/AMYLOPLASTIC"/>
    <property type="match status" value="1"/>
</dbReference>
<evidence type="ECO:0000256" key="8">
    <source>
        <dbReference type="ARBA" id="ARBA00031423"/>
    </source>
</evidence>
<comment type="caution">
    <text evidence="11">The sequence shown here is derived from an EMBL/GenBank/DDBJ whole genome shotgun (WGS) entry which is preliminary data.</text>
</comment>
<dbReference type="GO" id="GO:0004134">
    <property type="term" value="F:4-alpha-glucanotransferase activity"/>
    <property type="evidence" value="ECO:0007669"/>
    <property type="project" value="UniProtKB-EC"/>
</dbReference>
<protein>
    <recommendedName>
        <fullName evidence="4 10">4-alpha-glucanotransferase</fullName>
        <ecNumber evidence="3 10">2.4.1.25</ecNumber>
    </recommendedName>
    <alternativeName>
        <fullName evidence="8 10">Amylomaltase</fullName>
    </alternativeName>
    <alternativeName>
        <fullName evidence="9 10">Disproportionating enzyme</fullName>
    </alternativeName>
</protein>
<evidence type="ECO:0000256" key="6">
    <source>
        <dbReference type="ARBA" id="ARBA00022679"/>
    </source>
</evidence>
<dbReference type="Gene3D" id="3.20.20.80">
    <property type="entry name" value="Glycosidases"/>
    <property type="match status" value="1"/>
</dbReference>
<dbReference type="EC" id="2.4.1.25" evidence="3 10"/>
<dbReference type="Pfam" id="PF02446">
    <property type="entry name" value="Glyco_hydro_77"/>
    <property type="match status" value="1"/>
</dbReference>
<dbReference type="NCBIfam" id="NF011080">
    <property type="entry name" value="PRK14508.1-3"/>
    <property type="match status" value="1"/>
</dbReference>
<evidence type="ECO:0000256" key="5">
    <source>
        <dbReference type="ARBA" id="ARBA00022676"/>
    </source>
</evidence>
<accession>A0A938B288</accession>
<evidence type="ECO:0000256" key="7">
    <source>
        <dbReference type="ARBA" id="ARBA00023277"/>
    </source>
</evidence>
<evidence type="ECO:0000313" key="11">
    <source>
        <dbReference type="EMBL" id="MBM3223754.1"/>
    </source>
</evidence>
<comment type="catalytic activity">
    <reaction evidence="1 10">
        <text>Transfers a segment of a (1-&gt;4)-alpha-D-glucan to a new position in an acceptor, which may be glucose or a (1-&gt;4)-alpha-D-glucan.</text>
        <dbReference type="EC" id="2.4.1.25"/>
    </reaction>
</comment>
<evidence type="ECO:0000256" key="1">
    <source>
        <dbReference type="ARBA" id="ARBA00000439"/>
    </source>
</evidence>
<dbReference type="AlphaFoldDB" id="A0A938B288"/>
<keyword evidence="6 10" id="KW-0808">Transferase</keyword>
<gene>
    <name evidence="11" type="primary">malQ</name>
    <name evidence="11" type="ORF">FJZ47_08150</name>
</gene>
<dbReference type="InterPro" id="IPR017853">
    <property type="entry name" value="GH"/>
</dbReference>
<dbReference type="SUPFAM" id="SSF51445">
    <property type="entry name" value="(Trans)glycosidases"/>
    <property type="match status" value="1"/>
</dbReference>
<keyword evidence="5 10" id="KW-0328">Glycosyltransferase</keyword>
<dbReference type="InterPro" id="IPR003385">
    <property type="entry name" value="Glyco_hydro_77"/>
</dbReference>
<organism evidence="11 12">
    <name type="scientific">Tectimicrobiota bacterium</name>
    <dbReference type="NCBI Taxonomy" id="2528274"/>
    <lineage>
        <taxon>Bacteria</taxon>
        <taxon>Pseudomonadati</taxon>
        <taxon>Nitrospinota/Tectimicrobiota group</taxon>
        <taxon>Candidatus Tectimicrobiota</taxon>
    </lineage>
</organism>
<evidence type="ECO:0000256" key="2">
    <source>
        <dbReference type="ARBA" id="ARBA00005684"/>
    </source>
</evidence>
<dbReference type="PANTHER" id="PTHR32438:SF5">
    <property type="entry name" value="4-ALPHA-GLUCANOTRANSFERASE DPE1, CHLOROPLASTIC_AMYLOPLASTIC"/>
    <property type="match status" value="1"/>
</dbReference>
<name>A0A938B288_UNCTE</name>
<comment type="similarity">
    <text evidence="2 10">Belongs to the disproportionating enzyme family.</text>
</comment>
<reference evidence="11" key="1">
    <citation type="submission" date="2019-03" db="EMBL/GenBank/DDBJ databases">
        <title>Lake Tanganyika Metagenome-Assembled Genomes (MAGs).</title>
        <authorList>
            <person name="Tran P."/>
        </authorList>
    </citation>
    <scope>NUCLEOTIDE SEQUENCE</scope>
    <source>
        <strain evidence="11">K_DeepCast_65m_m2_066</strain>
    </source>
</reference>
<sequence length="490" mass="54699">MLAVTSQRASGLLLHPTSLPGRYGIGDLGEAAYQFVDFLGASGQQYWQVLPLGPPDDVYSPYQGASSMAGNIFLLSLTRLVEEGWLPASVLHDAPRFPEQAVDYATLLPWKGNLLRQMAQRCVPALTGTDRLAFEAFCAEKQPWLDAFATFIACKEAQAGRVWTAWPAAVVPEPSLVAAHKFLQWQFFRQWQALKQYCHAAGIRLIGDMPIYVAHDSADVWGHPALFALDEGGQPTGVAGVPPDYFSATGQRWGNPVYRWDVLADTGYQWWLDRIRAALELVDVLRLDHFRGFESYYVIPPTARTAVQGVWQDGPGDSLFVTLQQALGELPFIAEDLGLITPEVIALRERWGFPSMRVLQFGFDDETPENPHTPYNYTPHCVVYTGTHDNDTAVGWFSSLDTATRTRVLRYLPSDGQAVHWDMIRVALASVARTAIVPLQDVLGLDTSARMNLPGTRQHNWRWRLSPAQLDAHLSEPLRLLTHTYGRLCL</sequence>
<evidence type="ECO:0000256" key="10">
    <source>
        <dbReference type="RuleBase" id="RU361207"/>
    </source>
</evidence>
<dbReference type="GO" id="GO:0005975">
    <property type="term" value="P:carbohydrate metabolic process"/>
    <property type="evidence" value="ECO:0007669"/>
    <property type="project" value="InterPro"/>
</dbReference>
<keyword evidence="7 10" id="KW-0119">Carbohydrate metabolism</keyword>
<dbReference type="NCBIfam" id="TIGR00217">
    <property type="entry name" value="malQ"/>
    <property type="match status" value="1"/>
</dbReference>
<evidence type="ECO:0000256" key="3">
    <source>
        <dbReference type="ARBA" id="ARBA00012560"/>
    </source>
</evidence>
<dbReference type="Proteomes" id="UP000712673">
    <property type="component" value="Unassembled WGS sequence"/>
</dbReference>
<evidence type="ECO:0000256" key="9">
    <source>
        <dbReference type="ARBA" id="ARBA00031501"/>
    </source>
</evidence>
<evidence type="ECO:0000313" key="12">
    <source>
        <dbReference type="Proteomes" id="UP000712673"/>
    </source>
</evidence>